<evidence type="ECO:0000313" key="2">
    <source>
        <dbReference type="Proteomes" id="UP001186974"/>
    </source>
</evidence>
<protein>
    <submittedName>
        <fullName evidence="1">Uncharacterized protein</fullName>
    </submittedName>
</protein>
<sequence length="949" mass="104673">MTAPSHRRDGSAPLASISHNITATTTTTYHKRTTFDACFLNRPTKPAVAMVDFAQEDRIPNAAYGAPTETDTASQDELDLTSLENDVTDTLDRQMLQHARDQQRLQALSRGDSGARLQAFRKARPGTRVGLTLENLERQNGQDGRDRRFGSPASVSSSERSEPPVQGIPREWGRKGRKNNDWLKTIQINGAEEQYEEADSTHPAGASSRHDESARDADRSAADVPLPSVEDSPEVLRRSHASPGNSSLERIRQWELSEDLTLGSVLASTPAALTRNTALDEIRQRELEGLRTRRITSNELASIREKSPFESPSQRPASRSSLRPRSRRKSAARDDGITSDWVNNTDDQHINLPKRQSSLRSPPKLPSLIRRVSNSSVDQEAPTSPPAVNISNVQGHTSPQRPSQKRQDSQDLLRRLARATSNSPSPQLTRQRPVTERPTSPSKMSKIPTFAKRSGTEGQRPSSAFGRPISSLGQVRDESSNESVNKRSDKGKTVTLDTPEVNGETPKSSNDLSPPKRASLIPTPDRSDSSADRRRGRMSYIPQRITEDLIAADARKQIVEEHCEIGVGPSSPIRTPNAAKTPKVTAGGWIDTPVTATHRKSLPLWANNSRLGSRSRSRSPKKGGSRPPSPDKPASRPASPTKPASRPASPTKPTSRPASPSKLSKQVEQHAESHSRRALNAIVEPVNLPKPTLPKSALSAVLAQEARTNQDHYGDSTIESLEDLAHLDSSEPTATLDLELPAEEPRTEAEKKRYEEIETLQLMNRSLKAARTSIRDTSRELKSLEEAVHGSEERDDGQAADAAADGGSERRHSVSKNLRVTSHRNTTLTSSETTKSINDGAHDNNGVQCIHCGCPANFYTNPFGALWTAFLHFFIRREGRVLRLTWLSLFLLAVMSWFVTESVLWYVVPSFFAVLFAMHEVQDDAAEHHTSFKEEDEEKEDGGQEQRAQ</sequence>
<keyword evidence="2" id="KW-1185">Reference proteome</keyword>
<reference evidence="1" key="1">
    <citation type="submission" date="2024-09" db="EMBL/GenBank/DDBJ databases">
        <title>Black Yeasts Isolated from many extreme environments.</title>
        <authorList>
            <person name="Coleine C."/>
            <person name="Stajich J.E."/>
            <person name="Selbmann L."/>
        </authorList>
    </citation>
    <scope>NUCLEOTIDE SEQUENCE</scope>
    <source>
        <strain evidence="1">CCFEE 5737</strain>
    </source>
</reference>
<dbReference type="Proteomes" id="UP001186974">
    <property type="component" value="Unassembled WGS sequence"/>
</dbReference>
<dbReference type="EMBL" id="JAWDJW010000119">
    <property type="protein sequence ID" value="KAK3081594.1"/>
    <property type="molecule type" value="Genomic_DNA"/>
</dbReference>
<organism evidence="1 2">
    <name type="scientific">Coniosporium uncinatum</name>
    <dbReference type="NCBI Taxonomy" id="93489"/>
    <lineage>
        <taxon>Eukaryota</taxon>
        <taxon>Fungi</taxon>
        <taxon>Dikarya</taxon>
        <taxon>Ascomycota</taxon>
        <taxon>Pezizomycotina</taxon>
        <taxon>Dothideomycetes</taxon>
        <taxon>Dothideomycetes incertae sedis</taxon>
        <taxon>Coniosporium</taxon>
    </lineage>
</organism>
<evidence type="ECO:0000313" key="1">
    <source>
        <dbReference type="EMBL" id="KAK3081594.1"/>
    </source>
</evidence>
<comment type="caution">
    <text evidence="1">The sequence shown here is derived from an EMBL/GenBank/DDBJ whole genome shotgun (WGS) entry which is preliminary data.</text>
</comment>
<accession>A0ACC3DXX4</accession>
<name>A0ACC3DXX4_9PEZI</name>
<proteinExistence type="predicted"/>
<gene>
    <name evidence="1" type="ORF">LTS18_005027</name>
</gene>